<gene>
    <name evidence="2" type="ORF">NPIL_586691</name>
</gene>
<protein>
    <recommendedName>
        <fullName evidence="1">Nose resistant-to-fluoxetine protein N-terminal domain-containing protein</fullName>
    </recommendedName>
</protein>
<evidence type="ECO:0000313" key="2">
    <source>
        <dbReference type="EMBL" id="GFT81142.1"/>
    </source>
</evidence>
<organism evidence="2 3">
    <name type="scientific">Nephila pilipes</name>
    <name type="common">Giant wood spider</name>
    <name type="synonym">Nephila maculata</name>
    <dbReference type="NCBI Taxonomy" id="299642"/>
    <lineage>
        <taxon>Eukaryota</taxon>
        <taxon>Metazoa</taxon>
        <taxon>Ecdysozoa</taxon>
        <taxon>Arthropoda</taxon>
        <taxon>Chelicerata</taxon>
        <taxon>Arachnida</taxon>
        <taxon>Araneae</taxon>
        <taxon>Araneomorphae</taxon>
        <taxon>Entelegynae</taxon>
        <taxon>Araneoidea</taxon>
        <taxon>Nephilidae</taxon>
        <taxon>Nephila</taxon>
    </lineage>
</organism>
<feature type="domain" description="Nose resistant-to-fluoxetine protein N-terminal" evidence="1">
    <location>
        <begin position="1"/>
        <end position="53"/>
    </location>
</feature>
<keyword evidence="3" id="KW-1185">Reference proteome</keyword>
<dbReference type="Proteomes" id="UP000887013">
    <property type="component" value="Unassembled WGS sequence"/>
</dbReference>
<accession>A0A8X6PP86</accession>
<name>A0A8X6PP86_NEPPI</name>
<dbReference type="Pfam" id="PF20146">
    <property type="entry name" value="NRF"/>
    <property type="match status" value="1"/>
</dbReference>
<dbReference type="AlphaFoldDB" id="A0A8X6PP86"/>
<dbReference type="OrthoDB" id="6437071at2759"/>
<evidence type="ECO:0000259" key="1">
    <source>
        <dbReference type="Pfam" id="PF20146"/>
    </source>
</evidence>
<dbReference type="EMBL" id="BMAW01072081">
    <property type="protein sequence ID" value="GFT81142.1"/>
    <property type="molecule type" value="Genomic_DNA"/>
</dbReference>
<dbReference type="InterPro" id="IPR006621">
    <property type="entry name" value="Nose-resist-to-fluoxetine_N"/>
</dbReference>
<comment type="caution">
    <text evidence="2">The sequence shown here is derived from an EMBL/GenBank/DDBJ whole genome shotgun (WGS) entry which is preliminary data.</text>
</comment>
<sequence>MPEGLSRATFTHLGEYEQCLDITVPHSKYKDRVQFQGQYCLVEIRFPLPPKSKRYRWYDSLEDLKNFTGTVSKLFYHFPRNDLHSNKIGKLHNFLCHRILGMK</sequence>
<evidence type="ECO:0000313" key="3">
    <source>
        <dbReference type="Proteomes" id="UP000887013"/>
    </source>
</evidence>
<reference evidence="2" key="1">
    <citation type="submission" date="2020-08" db="EMBL/GenBank/DDBJ databases">
        <title>Multicomponent nature underlies the extraordinary mechanical properties of spider dragline silk.</title>
        <authorList>
            <person name="Kono N."/>
            <person name="Nakamura H."/>
            <person name="Mori M."/>
            <person name="Yoshida Y."/>
            <person name="Ohtoshi R."/>
            <person name="Malay A.D."/>
            <person name="Moran D.A.P."/>
            <person name="Tomita M."/>
            <person name="Numata K."/>
            <person name="Arakawa K."/>
        </authorList>
    </citation>
    <scope>NUCLEOTIDE SEQUENCE</scope>
</reference>
<proteinExistence type="predicted"/>